<evidence type="ECO:0000256" key="2">
    <source>
        <dbReference type="ARBA" id="ARBA00022692"/>
    </source>
</evidence>
<dbReference type="Pfam" id="PF02618">
    <property type="entry name" value="YceG"/>
    <property type="match status" value="1"/>
</dbReference>
<dbReference type="HAMAP" id="MF_02065">
    <property type="entry name" value="MltG"/>
    <property type="match status" value="1"/>
</dbReference>
<dbReference type="NCBIfam" id="TIGR00247">
    <property type="entry name" value="endolytic transglycosylase MltG"/>
    <property type="match status" value="1"/>
</dbReference>
<evidence type="ECO:0000256" key="4">
    <source>
        <dbReference type="ARBA" id="ARBA00023136"/>
    </source>
</evidence>
<evidence type="ECO:0000313" key="9">
    <source>
        <dbReference type="Proteomes" id="UP000599179"/>
    </source>
</evidence>
<keyword evidence="1 7" id="KW-1003">Cell membrane</keyword>
<evidence type="ECO:0000256" key="7">
    <source>
        <dbReference type="HAMAP-Rule" id="MF_02065"/>
    </source>
</evidence>
<evidence type="ECO:0000256" key="5">
    <source>
        <dbReference type="ARBA" id="ARBA00023239"/>
    </source>
</evidence>
<comment type="function">
    <text evidence="7">Functions as a peptidoglycan terminase that cleaves nascent peptidoglycan strands endolytically to terminate their elongation.</text>
</comment>
<keyword evidence="6 7" id="KW-0961">Cell wall biogenesis/degradation</keyword>
<sequence>MYIKRILLIASIIILIALGGFSYYIYQTIFGPNTKFNEAEKEVFIGSEDSYRDVYQQLKPLLKNPDGFHKVANKKKYSTNVKPGRYLIQKGMNNNELINTLRSANQPVKVSFNNQDFPELLAGRIAEQIEADSLSLLKAIKDEAFLQKNNLSEASQLNIYLPNTYEMYWNTTAEEFRDRMWKEYNRFWDENRKNKAAKLNLTPTEVMSLAAIVQKETAKVDERPKVAGVYLNRLKKGMKLQADPTVIYALKKTQNNFDTIIKRVLYKDLQIESPYNTYKYAGLPPGPIAMPDLTSVEAVLNAEQHDYYYFVADLKRVGYHKFAKTLTQHNLNAAEYRRWMNDQRVYR</sequence>
<feature type="site" description="Important for catalytic activity" evidence="7">
    <location>
        <position position="216"/>
    </location>
</feature>
<dbReference type="RefSeq" id="WP_188459469.1">
    <property type="nucleotide sequence ID" value="NZ_BMGM01000012.1"/>
</dbReference>
<dbReference type="InterPro" id="IPR003770">
    <property type="entry name" value="MLTG-like"/>
</dbReference>
<keyword evidence="3 7" id="KW-1133">Transmembrane helix</keyword>
<dbReference type="Gene3D" id="3.30.160.60">
    <property type="entry name" value="Classic Zinc Finger"/>
    <property type="match status" value="1"/>
</dbReference>
<evidence type="ECO:0000256" key="3">
    <source>
        <dbReference type="ARBA" id="ARBA00022989"/>
    </source>
</evidence>
<dbReference type="EC" id="4.2.2.29" evidence="7"/>
<dbReference type="GO" id="GO:0016829">
    <property type="term" value="F:lyase activity"/>
    <property type="evidence" value="ECO:0007669"/>
    <property type="project" value="UniProtKB-KW"/>
</dbReference>
<name>A0ABQ1SNQ2_9FLAO</name>
<gene>
    <name evidence="8" type="primary">pabC</name>
    <name evidence="7" type="synonym">mltG</name>
    <name evidence="8" type="ORF">GCM10010832_24830</name>
</gene>
<dbReference type="PANTHER" id="PTHR30518">
    <property type="entry name" value="ENDOLYTIC MUREIN TRANSGLYCOSYLASE"/>
    <property type="match status" value="1"/>
</dbReference>
<keyword evidence="4 7" id="KW-0472">Membrane</keyword>
<evidence type="ECO:0000313" key="8">
    <source>
        <dbReference type="EMBL" id="GGE43856.1"/>
    </source>
</evidence>
<feature type="transmembrane region" description="Helical" evidence="7">
    <location>
        <begin position="7"/>
        <end position="26"/>
    </location>
</feature>
<organism evidence="8 9">
    <name type="scientific">Psychroflexus planctonicus</name>
    <dbReference type="NCBI Taxonomy" id="1526575"/>
    <lineage>
        <taxon>Bacteria</taxon>
        <taxon>Pseudomonadati</taxon>
        <taxon>Bacteroidota</taxon>
        <taxon>Flavobacteriia</taxon>
        <taxon>Flavobacteriales</taxon>
        <taxon>Flavobacteriaceae</taxon>
        <taxon>Psychroflexus</taxon>
    </lineage>
</organism>
<comment type="catalytic activity">
    <reaction evidence="7">
        <text>a peptidoglycan chain = a peptidoglycan chain with N-acetyl-1,6-anhydromuramyl-[peptide] at the reducing end + a peptidoglycan chain with N-acetylglucosamine at the non-reducing end.</text>
        <dbReference type="EC" id="4.2.2.29"/>
    </reaction>
</comment>
<dbReference type="Gene3D" id="3.30.1490.480">
    <property type="entry name" value="Endolytic murein transglycosylase"/>
    <property type="match status" value="1"/>
</dbReference>
<dbReference type="CDD" id="cd08010">
    <property type="entry name" value="MltG_like"/>
    <property type="match status" value="1"/>
</dbReference>
<proteinExistence type="inferred from homology"/>
<reference evidence="9" key="1">
    <citation type="journal article" date="2019" name="Int. J. Syst. Evol. Microbiol.">
        <title>The Global Catalogue of Microorganisms (GCM) 10K type strain sequencing project: providing services to taxonomists for standard genome sequencing and annotation.</title>
        <authorList>
            <consortium name="The Broad Institute Genomics Platform"/>
            <consortium name="The Broad Institute Genome Sequencing Center for Infectious Disease"/>
            <person name="Wu L."/>
            <person name="Ma J."/>
        </authorList>
    </citation>
    <scope>NUCLEOTIDE SEQUENCE [LARGE SCALE GENOMIC DNA]</scope>
    <source>
        <strain evidence="9">CGMCC 1.12931</strain>
    </source>
</reference>
<comment type="similarity">
    <text evidence="7">Belongs to the transglycosylase MltG family.</text>
</comment>
<evidence type="ECO:0000256" key="6">
    <source>
        <dbReference type="ARBA" id="ARBA00023316"/>
    </source>
</evidence>
<keyword evidence="5 7" id="KW-0456">Lyase</keyword>
<accession>A0ABQ1SNQ2</accession>
<evidence type="ECO:0000256" key="1">
    <source>
        <dbReference type="ARBA" id="ARBA00022475"/>
    </source>
</evidence>
<protein>
    <recommendedName>
        <fullName evidence="7">Endolytic murein transglycosylase</fullName>
        <ecNumber evidence="7">4.2.2.29</ecNumber>
    </recommendedName>
    <alternativeName>
        <fullName evidence="7">Peptidoglycan lytic transglycosylase</fullName>
    </alternativeName>
    <alternativeName>
        <fullName evidence="7">Peptidoglycan polymerization terminase</fullName>
    </alternativeName>
</protein>
<comment type="caution">
    <text evidence="8">The sequence shown here is derived from an EMBL/GenBank/DDBJ whole genome shotgun (WGS) entry which is preliminary data.</text>
</comment>
<keyword evidence="2 7" id="KW-0812">Transmembrane</keyword>
<dbReference type="PANTHER" id="PTHR30518:SF2">
    <property type="entry name" value="ENDOLYTIC MUREIN TRANSGLYCOSYLASE"/>
    <property type="match status" value="1"/>
</dbReference>
<keyword evidence="9" id="KW-1185">Reference proteome</keyword>
<comment type="subcellular location">
    <subcellularLocation>
        <location evidence="7">Cell membrane</location>
        <topology evidence="7">Single-pass membrane protein</topology>
    </subcellularLocation>
</comment>
<dbReference type="Proteomes" id="UP000599179">
    <property type="component" value="Unassembled WGS sequence"/>
</dbReference>
<dbReference type="EMBL" id="BMGM01000012">
    <property type="protein sequence ID" value="GGE43856.1"/>
    <property type="molecule type" value="Genomic_DNA"/>
</dbReference>